<dbReference type="InterPro" id="IPR000895">
    <property type="entry name" value="Transthyretin/HIU_hydrolase"/>
</dbReference>
<keyword evidence="5 7" id="KW-0659">Purine metabolism</keyword>
<dbReference type="SMART" id="SM00095">
    <property type="entry name" value="TR_THY"/>
    <property type="match status" value="1"/>
</dbReference>
<evidence type="ECO:0000256" key="7">
    <source>
        <dbReference type="RuleBase" id="RU361270"/>
    </source>
</evidence>
<accession>A0ABW2CI82</accession>
<comment type="function">
    <text evidence="2">Catalyzes the hydrolysis of 5-hydroxyisourate (HIU) to 2-oxo-4-hydroxy-4-carboxy-5-ureidoimidazoline (OHCU).</text>
</comment>
<evidence type="ECO:0000259" key="8">
    <source>
        <dbReference type="SMART" id="SM00095"/>
    </source>
</evidence>
<dbReference type="NCBIfam" id="TIGR02962">
    <property type="entry name" value="hdxy_isourate"/>
    <property type="match status" value="1"/>
</dbReference>
<comment type="subunit">
    <text evidence="4 7">Homotetramer.</text>
</comment>
<reference evidence="10" key="1">
    <citation type="journal article" date="2019" name="Int. J. Syst. Evol. Microbiol.">
        <title>The Global Catalogue of Microorganisms (GCM) 10K type strain sequencing project: providing services to taxonomists for standard genome sequencing and annotation.</title>
        <authorList>
            <consortium name="The Broad Institute Genomics Platform"/>
            <consortium name="The Broad Institute Genome Sequencing Center for Infectious Disease"/>
            <person name="Wu L."/>
            <person name="Ma J."/>
        </authorList>
    </citation>
    <scope>NUCLEOTIDE SEQUENCE [LARGE SCALE GENOMIC DNA]</scope>
    <source>
        <strain evidence="10">JCM 3369</strain>
    </source>
</reference>
<dbReference type="Gene3D" id="2.60.40.180">
    <property type="entry name" value="Transthyretin/hydroxyisourate hydrolase domain"/>
    <property type="match status" value="1"/>
</dbReference>
<evidence type="ECO:0000256" key="2">
    <source>
        <dbReference type="ARBA" id="ARBA00002704"/>
    </source>
</evidence>
<dbReference type="InterPro" id="IPR036817">
    <property type="entry name" value="Transthyretin/HIU_hydrolase_sf"/>
</dbReference>
<dbReference type="InterPro" id="IPR014306">
    <property type="entry name" value="Hydroxyisourate_hydrolase"/>
</dbReference>
<feature type="domain" description="Transthyretin/hydroxyisourate hydrolase" evidence="8">
    <location>
        <begin position="1"/>
        <end position="110"/>
    </location>
</feature>
<name>A0ABW2CI82_9ACTN</name>
<dbReference type="SUPFAM" id="SSF49472">
    <property type="entry name" value="Transthyretin (synonym: prealbumin)"/>
    <property type="match status" value="1"/>
</dbReference>
<evidence type="ECO:0000313" key="9">
    <source>
        <dbReference type="EMBL" id="MFC6881264.1"/>
    </source>
</evidence>
<evidence type="ECO:0000256" key="3">
    <source>
        <dbReference type="ARBA" id="ARBA00009850"/>
    </source>
</evidence>
<dbReference type="PANTHER" id="PTHR10395">
    <property type="entry name" value="URICASE AND TRANSTHYRETIN-RELATED"/>
    <property type="match status" value="1"/>
</dbReference>
<dbReference type="Proteomes" id="UP001596380">
    <property type="component" value="Unassembled WGS sequence"/>
</dbReference>
<dbReference type="PANTHER" id="PTHR10395:SF7">
    <property type="entry name" value="5-HYDROXYISOURATE HYDROLASE"/>
    <property type="match status" value="1"/>
</dbReference>
<dbReference type="Pfam" id="PF00576">
    <property type="entry name" value="Transthyretin"/>
    <property type="match status" value="1"/>
</dbReference>
<dbReference type="EMBL" id="JBHSXS010000007">
    <property type="protein sequence ID" value="MFC6881264.1"/>
    <property type="molecule type" value="Genomic_DNA"/>
</dbReference>
<dbReference type="PROSITE" id="PS00768">
    <property type="entry name" value="TRANSTHYRETIN_1"/>
    <property type="match status" value="1"/>
</dbReference>
<dbReference type="PRINTS" id="PR00189">
    <property type="entry name" value="TRNSTHYRETIN"/>
</dbReference>
<dbReference type="RefSeq" id="WP_160819272.1">
    <property type="nucleotide sequence ID" value="NZ_JBHSXE010000001.1"/>
</dbReference>
<evidence type="ECO:0000313" key="10">
    <source>
        <dbReference type="Proteomes" id="UP001596380"/>
    </source>
</evidence>
<comment type="caution">
    <text evidence="9">The sequence shown here is derived from an EMBL/GenBank/DDBJ whole genome shotgun (WGS) entry which is preliminary data.</text>
</comment>
<sequence>MTVSTHVLDTHRGRPAASVPVRLDRYAEDTWRPVLEGRTDGRGRWTALGGGGSEPGTYRLRFGTGPYFAELGTDTYYPEVVVVFTVAEGSGHHHVPLLLSPYGYSTYRGD</sequence>
<evidence type="ECO:0000256" key="5">
    <source>
        <dbReference type="ARBA" id="ARBA00022631"/>
    </source>
</evidence>
<evidence type="ECO:0000256" key="1">
    <source>
        <dbReference type="ARBA" id="ARBA00001043"/>
    </source>
</evidence>
<dbReference type="InterPro" id="IPR023418">
    <property type="entry name" value="Thyroxine_BS"/>
</dbReference>
<organism evidence="9 10">
    <name type="scientific">Actinomadura yumaensis</name>
    <dbReference type="NCBI Taxonomy" id="111807"/>
    <lineage>
        <taxon>Bacteria</taxon>
        <taxon>Bacillati</taxon>
        <taxon>Actinomycetota</taxon>
        <taxon>Actinomycetes</taxon>
        <taxon>Streptosporangiales</taxon>
        <taxon>Thermomonosporaceae</taxon>
        <taxon>Actinomadura</taxon>
    </lineage>
</organism>
<dbReference type="GO" id="GO:0033971">
    <property type="term" value="F:hydroxyisourate hydrolase activity"/>
    <property type="evidence" value="ECO:0007669"/>
    <property type="project" value="UniProtKB-EC"/>
</dbReference>
<dbReference type="CDD" id="cd05822">
    <property type="entry name" value="TLP_HIUase"/>
    <property type="match status" value="1"/>
</dbReference>
<comment type="similarity">
    <text evidence="3 7">Belongs to the transthyretin family. 5-hydroxyisourate hydrolase subfamily.</text>
</comment>
<gene>
    <name evidence="9" type="primary">uraH</name>
    <name evidence="9" type="ORF">ACFQKB_15965</name>
</gene>
<dbReference type="EC" id="3.5.2.17" evidence="7"/>
<dbReference type="InterPro" id="IPR023416">
    <property type="entry name" value="Transthyretin/HIU_hydrolase_d"/>
</dbReference>
<keyword evidence="10" id="KW-1185">Reference proteome</keyword>
<evidence type="ECO:0000256" key="6">
    <source>
        <dbReference type="ARBA" id="ARBA00022801"/>
    </source>
</evidence>
<protein>
    <recommendedName>
        <fullName evidence="7">5-hydroxyisourate hydrolase</fullName>
        <shortName evidence="7">HIU hydrolase</shortName>
        <shortName evidence="7">HIUHase</shortName>
        <ecNumber evidence="7">3.5.2.17</ecNumber>
    </recommendedName>
</protein>
<keyword evidence="6 7" id="KW-0378">Hydrolase</keyword>
<comment type="catalytic activity">
    <reaction evidence="1 7">
        <text>5-hydroxyisourate + H2O = 5-hydroxy-2-oxo-4-ureido-2,5-dihydro-1H-imidazole-5-carboxylate + H(+)</text>
        <dbReference type="Rhea" id="RHEA:23736"/>
        <dbReference type="ChEBI" id="CHEBI:15377"/>
        <dbReference type="ChEBI" id="CHEBI:15378"/>
        <dbReference type="ChEBI" id="CHEBI:18072"/>
        <dbReference type="ChEBI" id="CHEBI:58639"/>
        <dbReference type="EC" id="3.5.2.17"/>
    </reaction>
</comment>
<proteinExistence type="inferred from homology"/>
<evidence type="ECO:0000256" key="4">
    <source>
        <dbReference type="ARBA" id="ARBA00011881"/>
    </source>
</evidence>